<comment type="caution">
    <text evidence="10">Lacks conserved residue(s) required for the propagation of feature annotation.</text>
</comment>
<evidence type="ECO:0000256" key="10">
    <source>
        <dbReference type="RuleBase" id="RU362071"/>
    </source>
</evidence>
<dbReference type="Proteomes" id="UP000179284">
    <property type="component" value="Chromosome I"/>
</dbReference>
<evidence type="ECO:0000313" key="11">
    <source>
        <dbReference type="EMBL" id="AOZ96457.1"/>
    </source>
</evidence>
<evidence type="ECO:0000256" key="3">
    <source>
        <dbReference type="ARBA" id="ARBA00021717"/>
    </source>
</evidence>
<evidence type="ECO:0000256" key="4">
    <source>
        <dbReference type="ARBA" id="ARBA00022475"/>
    </source>
</evidence>
<dbReference type="KEGG" id="bhu:bhn_I1424"/>
<keyword evidence="11" id="KW-0969">Cilium</keyword>
<evidence type="ECO:0000256" key="7">
    <source>
        <dbReference type="ARBA" id="ARBA00023136"/>
    </source>
</evidence>
<proteinExistence type="inferred from homology"/>
<feature type="transmembrane region" description="Helical" evidence="10">
    <location>
        <begin position="13"/>
        <end position="31"/>
    </location>
</feature>
<dbReference type="GO" id="GO:0009425">
    <property type="term" value="C:bacterial-type flagellum basal body"/>
    <property type="evidence" value="ECO:0007669"/>
    <property type="project" value="UniProtKB-SubCell"/>
</dbReference>
<feature type="transmembrane region" description="Helical" evidence="10">
    <location>
        <begin position="222"/>
        <end position="244"/>
    </location>
</feature>
<dbReference type="AlphaFoldDB" id="A0A1D9P1H8"/>
<dbReference type="RefSeq" id="WP_071176146.1">
    <property type="nucleotide sequence ID" value="NZ_CP017831.1"/>
</dbReference>
<evidence type="ECO:0000256" key="1">
    <source>
        <dbReference type="ARBA" id="ARBA00002578"/>
    </source>
</evidence>
<dbReference type="PRINTS" id="PR00953">
    <property type="entry name" value="TYPE3IMRPROT"/>
</dbReference>
<accession>A0A1D9P1H8</accession>
<evidence type="ECO:0000256" key="9">
    <source>
        <dbReference type="NCBIfam" id="TIGR01400"/>
    </source>
</evidence>
<comment type="subcellular location">
    <subcellularLocation>
        <location evidence="10">Cell membrane</location>
        <topology evidence="10">Multi-pass membrane protein</topology>
    </subcellularLocation>
    <subcellularLocation>
        <location evidence="10">Bacterial flagellum basal body</location>
    </subcellularLocation>
</comment>
<dbReference type="InterPro" id="IPR006303">
    <property type="entry name" value="FliR"/>
</dbReference>
<feature type="transmembrane region" description="Helical" evidence="10">
    <location>
        <begin position="179"/>
        <end position="202"/>
    </location>
</feature>
<dbReference type="Pfam" id="PF01311">
    <property type="entry name" value="Bac_export_1"/>
    <property type="match status" value="1"/>
</dbReference>
<keyword evidence="11" id="KW-0966">Cell projection</keyword>
<evidence type="ECO:0000313" key="12">
    <source>
        <dbReference type="Proteomes" id="UP000179284"/>
    </source>
</evidence>
<evidence type="ECO:0000256" key="6">
    <source>
        <dbReference type="ARBA" id="ARBA00022989"/>
    </source>
</evidence>
<name>A0A1D9P1H8_9FIRM</name>
<dbReference type="PANTHER" id="PTHR30065">
    <property type="entry name" value="FLAGELLAR BIOSYNTHETIC PROTEIN FLIR"/>
    <property type="match status" value="1"/>
</dbReference>
<comment type="function">
    <text evidence="1 10">Role in flagellar biosynthesis.</text>
</comment>
<dbReference type="GO" id="GO:0005886">
    <property type="term" value="C:plasma membrane"/>
    <property type="evidence" value="ECO:0007669"/>
    <property type="project" value="UniProtKB-SubCell"/>
</dbReference>
<evidence type="ECO:0000256" key="8">
    <source>
        <dbReference type="ARBA" id="ARBA00023143"/>
    </source>
</evidence>
<comment type="similarity">
    <text evidence="2 10">Belongs to the FliR/MopE/SpaR family.</text>
</comment>
<keyword evidence="11" id="KW-0282">Flagellum</keyword>
<keyword evidence="7 10" id="KW-0472">Membrane</keyword>
<keyword evidence="5 10" id="KW-0812">Transmembrane</keyword>
<evidence type="ECO:0000256" key="2">
    <source>
        <dbReference type="ARBA" id="ARBA00009772"/>
    </source>
</evidence>
<reference evidence="12" key="1">
    <citation type="submission" date="2016-10" db="EMBL/GenBank/DDBJ databases">
        <title>The complete genome sequence of the rumen bacterium Butyrivibrio hungatei MB2003.</title>
        <authorList>
            <person name="Palevich N."/>
            <person name="Kelly W.J."/>
            <person name="Leahy S.C."/>
            <person name="Altermann E."/>
            <person name="Rakonjac J."/>
            <person name="Attwood G.T."/>
        </authorList>
    </citation>
    <scope>NUCLEOTIDE SEQUENCE [LARGE SCALE GENOMIC DNA]</scope>
    <source>
        <strain evidence="12">MB2003</strain>
    </source>
</reference>
<keyword evidence="8 10" id="KW-0975">Bacterial flagellum</keyword>
<organism evidence="11 12">
    <name type="scientific">Butyrivibrio hungatei</name>
    <dbReference type="NCBI Taxonomy" id="185008"/>
    <lineage>
        <taxon>Bacteria</taxon>
        <taxon>Bacillati</taxon>
        <taxon>Bacillota</taxon>
        <taxon>Clostridia</taxon>
        <taxon>Lachnospirales</taxon>
        <taxon>Lachnospiraceae</taxon>
        <taxon>Butyrivibrio</taxon>
    </lineage>
</organism>
<protein>
    <recommendedName>
        <fullName evidence="3 9">Flagellar biosynthetic protein FliR</fullName>
    </recommendedName>
</protein>
<dbReference type="InterPro" id="IPR002010">
    <property type="entry name" value="T3SS_IM_R"/>
</dbReference>
<keyword evidence="4 10" id="KW-1003">Cell membrane</keyword>
<dbReference type="OrthoDB" id="9807748at2"/>
<dbReference type="GO" id="GO:0044780">
    <property type="term" value="P:bacterial-type flagellum assembly"/>
    <property type="evidence" value="ECO:0007669"/>
    <property type="project" value="UniProtKB-UniRule"/>
</dbReference>
<dbReference type="GO" id="GO:0006605">
    <property type="term" value="P:protein targeting"/>
    <property type="evidence" value="ECO:0007669"/>
    <property type="project" value="UniProtKB-UniRule"/>
</dbReference>
<keyword evidence="6 10" id="KW-1133">Transmembrane helix</keyword>
<evidence type="ECO:0000256" key="5">
    <source>
        <dbReference type="ARBA" id="ARBA00022692"/>
    </source>
</evidence>
<sequence>MIDYTFRYGDLEIFLLILVRITSFIFVCPFFGGRQTPNQVKIGFSLLLSILIYGAVPYEAPNYNTIIGYTVIVLKEVMAGFLIGYAVQLSTLIVNFAGTIIDMQIGLSMVSLFDPNTNEQTSITGTLYSQTLTVMLILSGMYHYILKALADSFVLIPINTVTIHSDRMLDAIVSFLRDYVVIGFRIALPIFIITFITNVVLGVLAKVSPQMNMFSVGIQIKIIIGLMVMFITVSMLGSASNFVYINIKELMHDFVYSMQAG</sequence>
<dbReference type="NCBIfam" id="TIGR01400">
    <property type="entry name" value="fliR"/>
    <property type="match status" value="1"/>
</dbReference>
<gene>
    <name evidence="11" type="ORF">bhn_I1424</name>
</gene>
<dbReference type="EMBL" id="CP017831">
    <property type="protein sequence ID" value="AOZ96457.1"/>
    <property type="molecule type" value="Genomic_DNA"/>
</dbReference>
<feature type="transmembrane region" description="Helical" evidence="10">
    <location>
        <begin position="133"/>
        <end position="158"/>
    </location>
</feature>
<keyword evidence="12" id="KW-1185">Reference proteome</keyword>
<dbReference type="PANTHER" id="PTHR30065:SF1">
    <property type="entry name" value="SURFACE PRESENTATION OF ANTIGENS PROTEIN SPAR"/>
    <property type="match status" value="1"/>
</dbReference>